<dbReference type="InterPro" id="IPR003400">
    <property type="entry name" value="ExbD"/>
</dbReference>
<comment type="subcellular location">
    <subcellularLocation>
        <location evidence="1">Cell membrane</location>
        <topology evidence="1">Single-pass membrane protein</topology>
    </subcellularLocation>
    <subcellularLocation>
        <location evidence="7">Cell membrane</location>
        <topology evidence="7">Single-pass type II membrane protein</topology>
    </subcellularLocation>
</comment>
<dbReference type="PANTHER" id="PTHR30558:SF3">
    <property type="entry name" value="BIOPOLYMER TRANSPORT PROTEIN EXBD-RELATED"/>
    <property type="match status" value="1"/>
</dbReference>
<evidence type="ECO:0000256" key="8">
    <source>
        <dbReference type="SAM" id="Phobius"/>
    </source>
</evidence>
<keyword evidence="10" id="KW-1185">Reference proteome</keyword>
<keyword evidence="7" id="KW-0653">Protein transport</keyword>
<evidence type="ECO:0000256" key="5">
    <source>
        <dbReference type="ARBA" id="ARBA00022989"/>
    </source>
</evidence>
<dbReference type="Pfam" id="PF02472">
    <property type="entry name" value="ExbD"/>
    <property type="match status" value="1"/>
</dbReference>
<keyword evidence="5 8" id="KW-1133">Transmembrane helix</keyword>
<evidence type="ECO:0000256" key="3">
    <source>
        <dbReference type="ARBA" id="ARBA00022475"/>
    </source>
</evidence>
<gene>
    <name evidence="9" type="ORF">HPS56_12750</name>
</gene>
<comment type="similarity">
    <text evidence="2 7">Belongs to the ExbD/TolR family.</text>
</comment>
<evidence type="ECO:0000256" key="4">
    <source>
        <dbReference type="ARBA" id="ARBA00022692"/>
    </source>
</evidence>
<evidence type="ECO:0000256" key="7">
    <source>
        <dbReference type="RuleBase" id="RU003879"/>
    </source>
</evidence>
<evidence type="ECO:0000313" key="10">
    <source>
        <dbReference type="Proteomes" id="UP000714420"/>
    </source>
</evidence>
<sequence>MSMFRRKIHEVPELNTASLPDLIFIVLFFFMVVTHMKETTMKVRYEMPQGTRLEQVVAKSSVIHIYIGKPVAGNRTDTFRIQINDRYTDIQGLAGVVASERSRMSPEDVERMTVSIRADRNTPMGLISDVKQALRKVGAYRINYAADEKTVK</sequence>
<evidence type="ECO:0000256" key="1">
    <source>
        <dbReference type="ARBA" id="ARBA00004162"/>
    </source>
</evidence>
<accession>A0ABX2APS8</accession>
<proteinExistence type="inferred from homology"/>
<keyword evidence="7" id="KW-0813">Transport</keyword>
<keyword evidence="4 7" id="KW-0812">Transmembrane</keyword>
<organism evidence="9 10">
    <name type="scientific">Xylanibacter muris</name>
    <dbReference type="NCBI Taxonomy" id="2736290"/>
    <lineage>
        <taxon>Bacteria</taxon>
        <taxon>Pseudomonadati</taxon>
        <taxon>Bacteroidota</taxon>
        <taxon>Bacteroidia</taxon>
        <taxon>Bacteroidales</taxon>
        <taxon>Prevotellaceae</taxon>
        <taxon>Xylanibacter</taxon>
    </lineage>
</organism>
<name>A0ABX2APS8_9BACT</name>
<dbReference type="Proteomes" id="UP000714420">
    <property type="component" value="Unassembled WGS sequence"/>
</dbReference>
<feature type="transmembrane region" description="Helical" evidence="8">
    <location>
        <begin position="16"/>
        <end position="34"/>
    </location>
</feature>
<keyword evidence="3" id="KW-1003">Cell membrane</keyword>
<comment type="caution">
    <text evidence="9">The sequence shown here is derived from an EMBL/GenBank/DDBJ whole genome shotgun (WGS) entry which is preliminary data.</text>
</comment>
<evidence type="ECO:0000256" key="2">
    <source>
        <dbReference type="ARBA" id="ARBA00005811"/>
    </source>
</evidence>
<dbReference type="EMBL" id="JABKKF010000018">
    <property type="protein sequence ID" value="NPD93184.1"/>
    <property type="molecule type" value="Genomic_DNA"/>
</dbReference>
<keyword evidence="6 8" id="KW-0472">Membrane</keyword>
<protein>
    <submittedName>
        <fullName evidence="9">Biopolymer transporter ExbD</fullName>
    </submittedName>
</protein>
<dbReference type="PANTHER" id="PTHR30558">
    <property type="entry name" value="EXBD MEMBRANE COMPONENT OF PMF-DRIVEN MACROMOLECULE IMPORT SYSTEM"/>
    <property type="match status" value="1"/>
</dbReference>
<reference evidence="9 10" key="1">
    <citation type="submission" date="2020-05" db="EMBL/GenBank/DDBJ databases">
        <title>Distinct polysaccharide utilization as determinants for interspecies competition between intestinal Prevotella spp.</title>
        <authorList>
            <person name="Galvez E.J.C."/>
            <person name="Iljazovic A."/>
            <person name="Strowig T."/>
        </authorList>
    </citation>
    <scope>NUCLEOTIDE SEQUENCE [LARGE SCALE GENOMIC DNA]</scope>
    <source>
        <strain evidence="9 10">PMUR</strain>
    </source>
</reference>
<evidence type="ECO:0000313" key="9">
    <source>
        <dbReference type="EMBL" id="NPD93184.1"/>
    </source>
</evidence>
<evidence type="ECO:0000256" key="6">
    <source>
        <dbReference type="ARBA" id="ARBA00023136"/>
    </source>
</evidence>
<dbReference type="RefSeq" id="WP_172277354.1">
    <property type="nucleotide sequence ID" value="NZ_CASGMU010000022.1"/>
</dbReference>